<dbReference type="AlphaFoldDB" id="A0A8D8L7G1"/>
<protein>
    <submittedName>
        <fullName evidence="1">Uncharacterized protein</fullName>
    </submittedName>
</protein>
<proteinExistence type="predicted"/>
<organism evidence="1">
    <name type="scientific">Cacopsylla melanoneura</name>
    <dbReference type="NCBI Taxonomy" id="428564"/>
    <lineage>
        <taxon>Eukaryota</taxon>
        <taxon>Metazoa</taxon>
        <taxon>Ecdysozoa</taxon>
        <taxon>Arthropoda</taxon>
        <taxon>Hexapoda</taxon>
        <taxon>Insecta</taxon>
        <taxon>Pterygota</taxon>
        <taxon>Neoptera</taxon>
        <taxon>Paraneoptera</taxon>
        <taxon>Hemiptera</taxon>
        <taxon>Sternorrhyncha</taxon>
        <taxon>Psylloidea</taxon>
        <taxon>Psyllidae</taxon>
        <taxon>Psyllinae</taxon>
        <taxon>Cacopsylla</taxon>
    </lineage>
</organism>
<accession>A0A8D8L7G1</accession>
<dbReference type="EMBL" id="HBUF01001010">
    <property type="protein sequence ID" value="CAG6605840.1"/>
    <property type="molecule type" value="Transcribed_RNA"/>
</dbReference>
<name>A0A8D8L7G1_9HEMI</name>
<sequence>MQSCLVCLPGRYYFTMFACWYLPKQFAIISRFVGRTYLITLVQILDHHVIIPFKLFYRYLLCKNNTVEGTKPLPTTNPRWTLPDGHIDTKFQTQKVFEIRSLWSLP</sequence>
<reference evidence="1" key="1">
    <citation type="submission" date="2021-05" db="EMBL/GenBank/DDBJ databases">
        <authorList>
            <person name="Alioto T."/>
            <person name="Alioto T."/>
            <person name="Gomez Garrido J."/>
        </authorList>
    </citation>
    <scope>NUCLEOTIDE SEQUENCE</scope>
</reference>
<evidence type="ECO:0000313" key="1">
    <source>
        <dbReference type="EMBL" id="CAG6605840.1"/>
    </source>
</evidence>